<keyword evidence="8" id="KW-0479">Metal-binding</keyword>
<dbReference type="Proteomes" id="UP000011067">
    <property type="component" value="Chromosome"/>
</dbReference>
<comment type="similarity">
    <text evidence="1 8">Belongs to the bacterial ribosomal protein bL31 family. Type A subfamily.</text>
</comment>
<comment type="cofactor">
    <cofactor evidence="8">
        <name>Zn(2+)</name>
        <dbReference type="ChEBI" id="CHEBI:29105"/>
    </cofactor>
    <text evidence="8">Binds 1 zinc ion per subunit.</text>
</comment>
<evidence type="ECO:0000256" key="5">
    <source>
        <dbReference type="ARBA" id="ARBA00022980"/>
    </source>
</evidence>
<dbReference type="InterPro" id="IPR002150">
    <property type="entry name" value="Ribosomal_bL31"/>
</dbReference>
<dbReference type="SUPFAM" id="SSF143800">
    <property type="entry name" value="L28p-like"/>
    <property type="match status" value="1"/>
</dbReference>
<comment type="subunit">
    <text evidence="2 8">Part of the 50S ribosomal subunit.</text>
</comment>
<name>A0ABM5NE60_9ENTR</name>
<feature type="binding site" evidence="8">
    <location>
        <position position="40"/>
    </location>
    <ligand>
        <name>Zn(2+)</name>
        <dbReference type="ChEBI" id="CHEBI:29105"/>
    </ligand>
</feature>
<keyword evidence="8" id="KW-0862">Zinc</keyword>
<feature type="binding site" evidence="8">
    <location>
        <position position="16"/>
    </location>
    <ligand>
        <name>Zn(2+)</name>
        <dbReference type="ChEBI" id="CHEBI:29105"/>
    </ligand>
</feature>
<keyword evidence="3 8" id="KW-0699">rRNA-binding</keyword>
<evidence type="ECO:0000256" key="6">
    <source>
        <dbReference type="ARBA" id="ARBA00023274"/>
    </source>
</evidence>
<accession>A0ABM5NE60</accession>
<feature type="binding site" evidence="8">
    <location>
        <position position="37"/>
    </location>
    <ligand>
        <name>Zn(2+)</name>
        <dbReference type="ChEBI" id="CHEBI:29105"/>
    </ligand>
</feature>
<proteinExistence type="inferred from homology"/>
<evidence type="ECO:0000256" key="3">
    <source>
        <dbReference type="ARBA" id="ARBA00022730"/>
    </source>
</evidence>
<evidence type="ECO:0000256" key="1">
    <source>
        <dbReference type="ARBA" id="ARBA00009296"/>
    </source>
</evidence>
<dbReference type="PANTHER" id="PTHR33280">
    <property type="entry name" value="50S RIBOSOMAL PROTEIN L31, CHLOROPLASTIC"/>
    <property type="match status" value="1"/>
</dbReference>
<dbReference type="NCBIfam" id="TIGR00105">
    <property type="entry name" value="L31"/>
    <property type="match status" value="1"/>
</dbReference>
<gene>
    <name evidence="8 9" type="primary">rpmE</name>
    <name evidence="9" type="ORF">BCHRO640_643</name>
</gene>
<dbReference type="Gene3D" id="4.10.830.30">
    <property type="entry name" value="Ribosomal protein L31"/>
    <property type="match status" value="1"/>
</dbReference>
<protein>
    <recommendedName>
        <fullName evidence="7 8">Large ribosomal subunit protein bL31</fullName>
    </recommendedName>
</protein>
<evidence type="ECO:0000313" key="10">
    <source>
        <dbReference type="Proteomes" id="UP000011067"/>
    </source>
</evidence>
<dbReference type="GO" id="GO:0005840">
    <property type="term" value="C:ribosome"/>
    <property type="evidence" value="ECO:0007669"/>
    <property type="project" value="UniProtKB-KW"/>
</dbReference>
<evidence type="ECO:0000256" key="8">
    <source>
        <dbReference type="HAMAP-Rule" id="MF_00501"/>
    </source>
</evidence>
<evidence type="ECO:0000256" key="7">
    <source>
        <dbReference type="ARBA" id="ARBA00035687"/>
    </source>
</evidence>
<sequence length="82" mass="9501">MKKNVHPKYSEISAYCSCGNIINTKSTLNRNLNIDVCHLCHPFYTGTQRILDTRGRVNIFNKRFNLSTNADFLPIEKKLNKK</sequence>
<dbReference type="RefSeq" id="WP_015344829.1">
    <property type="nucleotide sequence ID" value="NC_020075.1"/>
</dbReference>
<dbReference type="HAMAP" id="MF_00501">
    <property type="entry name" value="Ribosomal_bL31_1"/>
    <property type="match status" value="1"/>
</dbReference>
<dbReference type="PRINTS" id="PR01249">
    <property type="entry name" value="RIBOSOMALL31"/>
</dbReference>
<feature type="binding site" evidence="8">
    <location>
        <position position="18"/>
    </location>
    <ligand>
        <name>Zn(2+)</name>
        <dbReference type="ChEBI" id="CHEBI:29105"/>
    </ligand>
</feature>
<dbReference type="InterPro" id="IPR027491">
    <property type="entry name" value="Ribosomal_bL31_A"/>
</dbReference>
<dbReference type="PANTHER" id="PTHR33280:SF6">
    <property type="entry name" value="LARGE RIBOSOMAL SUBUNIT PROTEIN BL31A"/>
    <property type="match status" value="1"/>
</dbReference>
<organism evidence="9 10">
    <name type="scientific">Candidatus Blochmanniella chromaiodes str. 640</name>
    <dbReference type="NCBI Taxonomy" id="1240471"/>
    <lineage>
        <taxon>Bacteria</taxon>
        <taxon>Pseudomonadati</taxon>
        <taxon>Pseudomonadota</taxon>
        <taxon>Gammaproteobacteria</taxon>
        <taxon>Enterobacterales</taxon>
        <taxon>Enterobacteriaceae</taxon>
        <taxon>ant endosymbionts</taxon>
        <taxon>Candidatus Blochmanniella</taxon>
    </lineage>
</organism>
<comment type="function">
    <text evidence="8">Binds the 23S rRNA.</text>
</comment>
<evidence type="ECO:0000256" key="4">
    <source>
        <dbReference type="ARBA" id="ARBA00022884"/>
    </source>
</evidence>
<dbReference type="NCBIfam" id="NF000612">
    <property type="entry name" value="PRK00019.1"/>
    <property type="match status" value="1"/>
</dbReference>
<keyword evidence="10" id="KW-1185">Reference proteome</keyword>
<dbReference type="Pfam" id="PF01197">
    <property type="entry name" value="Ribosomal_L31"/>
    <property type="match status" value="1"/>
</dbReference>
<dbReference type="EMBL" id="CP003903">
    <property type="protein sequence ID" value="AGC03864.1"/>
    <property type="molecule type" value="Genomic_DNA"/>
</dbReference>
<evidence type="ECO:0000256" key="2">
    <source>
        <dbReference type="ARBA" id="ARBA00011838"/>
    </source>
</evidence>
<keyword evidence="6 8" id="KW-0687">Ribonucleoprotein</keyword>
<keyword evidence="4 8" id="KW-0694">RNA-binding</keyword>
<dbReference type="InterPro" id="IPR042105">
    <property type="entry name" value="Ribosomal_bL31_sf"/>
</dbReference>
<dbReference type="InterPro" id="IPR034704">
    <property type="entry name" value="Ribosomal_bL28/bL31-like_sf"/>
</dbReference>
<keyword evidence="5 8" id="KW-0689">Ribosomal protein</keyword>
<dbReference type="PROSITE" id="PS01143">
    <property type="entry name" value="RIBOSOMAL_L31"/>
    <property type="match status" value="1"/>
</dbReference>
<evidence type="ECO:0000313" key="9">
    <source>
        <dbReference type="EMBL" id="AGC03864.1"/>
    </source>
</evidence>
<reference evidence="9 10" key="1">
    <citation type="journal article" date="2013" name="Genome Biol. Evol.">
        <title>Sequence context of indel mutations and their effect on protein evolution in a bacterial endosymbiont.</title>
        <authorList>
            <person name="Williams L.E."/>
            <person name="Wernegreen J.J."/>
        </authorList>
    </citation>
    <scope>NUCLEOTIDE SEQUENCE [LARGE SCALE GENOMIC DNA]</scope>
    <source>
        <strain evidence="9 10">640</strain>
    </source>
</reference>